<feature type="region of interest" description="Disordered" evidence="1">
    <location>
        <begin position="127"/>
        <end position="156"/>
    </location>
</feature>
<reference evidence="2 3" key="1">
    <citation type="submission" date="2022-11" db="EMBL/GenBank/DDBJ databases">
        <title>Minimal conservation of predation-associated metabolite biosynthetic gene clusters underscores biosynthetic potential of Myxococcota including descriptions for ten novel species: Archangium lansinium sp. nov., Myxococcus landrumus sp. nov., Nannocystis bai.</title>
        <authorList>
            <person name="Ahearne A."/>
            <person name="Stevens C."/>
            <person name="Dowd S."/>
        </authorList>
    </citation>
    <scope>NUCLEOTIDE SEQUENCE [LARGE SCALE GENOMIC DNA]</scope>
    <source>
        <strain evidence="2 3">RJM3</strain>
    </source>
</reference>
<organism evidence="2 3">
    <name type="scientific">Polyangium mundeleinium</name>
    <dbReference type="NCBI Taxonomy" id="2995306"/>
    <lineage>
        <taxon>Bacteria</taxon>
        <taxon>Pseudomonadati</taxon>
        <taxon>Myxococcota</taxon>
        <taxon>Polyangia</taxon>
        <taxon>Polyangiales</taxon>
        <taxon>Polyangiaceae</taxon>
        <taxon>Polyangium</taxon>
    </lineage>
</organism>
<dbReference type="Proteomes" id="UP001221411">
    <property type="component" value="Unassembled WGS sequence"/>
</dbReference>
<evidence type="ECO:0000313" key="3">
    <source>
        <dbReference type="Proteomes" id="UP001221411"/>
    </source>
</evidence>
<gene>
    <name evidence="2" type="ORF">POL67_42700</name>
</gene>
<dbReference type="EMBL" id="JAQNDO010000001">
    <property type="protein sequence ID" value="MDC0748115.1"/>
    <property type="molecule type" value="Genomic_DNA"/>
</dbReference>
<keyword evidence="3" id="KW-1185">Reference proteome</keyword>
<proteinExistence type="predicted"/>
<dbReference type="RefSeq" id="WP_271926909.1">
    <property type="nucleotide sequence ID" value="NZ_JAQNDO010000001.1"/>
</dbReference>
<accession>A0ABT5F1Z2</accession>
<evidence type="ECO:0000313" key="2">
    <source>
        <dbReference type="EMBL" id="MDC0748115.1"/>
    </source>
</evidence>
<sequence>MEEVFVSEFAIVTREPGFIRVRRTTTPMAVAGASVILDRLASEFRLRVPLRERKGLGVMLDTREAPMMNDDTAMDIIRPLMLEVLMGFPRNAILVKTAVGKLQATRRSREEASAGRVQIPVFDDEAQAIAHLRGEEPPAPPPRSSSSKASGGARDA</sequence>
<comment type="caution">
    <text evidence="2">The sequence shown here is derived from an EMBL/GenBank/DDBJ whole genome shotgun (WGS) entry which is preliminary data.</text>
</comment>
<protein>
    <submittedName>
        <fullName evidence="2">Uncharacterized protein</fullName>
    </submittedName>
</protein>
<feature type="compositionally biased region" description="Low complexity" evidence="1">
    <location>
        <begin position="144"/>
        <end position="156"/>
    </location>
</feature>
<evidence type="ECO:0000256" key="1">
    <source>
        <dbReference type="SAM" id="MobiDB-lite"/>
    </source>
</evidence>
<name>A0ABT5F1Z2_9BACT</name>